<evidence type="ECO:0000256" key="1">
    <source>
        <dbReference type="SAM" id="MobiDB-lite"/>
    </source>
</evidence>
<dbReference type="AlphaFoldDB" id="A0AAN7THY1"/>
<evidence type="ECO:0000313" key="3">
    <source>
        <dbReference type="Proteomes" id="UP001310890"/>
    </source>
</evidence>
<organism evidence="2 3">
    <name type="scientific">Meristemomyces frigidus</name>
    <dbReference type="NCBI Taxonomy" id="1508187"/>
    <lineage>
        <taxon>Eukaryota</taxon>
        <taxon>Fungi</taxon>
        <taxon>Dikarya</taxon>
        <taxon>Ascomycota</taxon>
        <taxon>Pezizomycotina</taxon>
        <taxon>Dothideomycetes</taxon>
        <taxon>Dothideomycetidae</taxon>
        <taxon>Mycosphaerellales</taxon>
        <taxon>Teratosphaeriaceae</taxon>
        <taxon>Meristemomyces</taxon>
    </lineage>
</organism>
<gene>
    <name evidence="2" type="ORF">LTR62_005942</name>
</gene>
<proteinExistence type="predicted"/>
<feature type="compositionally biased region" description="Acidic residues" evidence="1">
    <location>
        <begin position="330"/>
        <end position="346"/>
    </location>
</feature>
<evidence type="ECO:0000313" key="2">
    <source>
        <dbReference type="EMBL" id="KAK5117325.1"/>
    </source>
</evidence>
<sequence>MAEDALLSITRLLQSLPTWIADIEAILKDGTARQKEMLSERQPTDSPVVAKWRRRSSMLSLRSDEHEKEDDHTEARLEPDVEEQSLLADIALLQPQLRHMTGSDALRLSQRKRKTASVCSDDDECGGPAKYRCRGMVVIYYDGDIQKRFDSLVRAVQTSRHGIRKASVASVATSKRLAQRVSSGSEFEDAPEINALDKYKISRVRQREVTPTPPDETSEHSTSLDRIDLLLERGQDLCERAAHQVLRDGDCALELSSAVQQLHEAKNVAEAQLPALQKSSDALVEQKRESESKRRRRGLPDVTGTRISNETTSTPPVPGLVVSLPSESSLEVDDDAEADEDDDEEFDASAFAIGKFNLRSTKVLIR</sequence>
<comment type="caution">
    <text evidence="2">The sequence shown here is derived from an EMBL/GenBank/DDBJ whole genome shotgun (WGS) entry which is preliminary data.</text>
</comment>
<dbReference type="EMBL" id="JAVRRL010000005">
    <property type="protein sequence ID" value="KAK5117325.1"/>
    <property type="molecule type" value="Genomic_DNA"/>
</dbReference>
<name>A0AAN7THY1_9PEZI</name>
<accession>A0AAN7THY1</accession>
<dbReference type="Proteomes" id="UP001310890">
    <property type="component" value="Unassembled WGS sequence"/>
</dbReference>
<feature type="region of interest" description="Disordered" evidence="1">
    <location>
        <begin position="279"/>
        <end position="346"/>
    </location>
</feature>
<protein>
    <submittedName>
        <fullName evidence="2">Uncharacterized protein</fullName>
    </submittedName>
</protein>
<feature type="compositionally biased region" description="Low complexity" evidence="1">
    <location>
        <begin position="311"/>
        <end position="329"/>
    </location>
</feature>
<reference evidence="2" key="1">
    <citation type="submission" date="2023-08" db="EMBL/GenBank/DDBJ databases">
        <title>Black Yeasts Isolated from many extreme environments.</title>
        <authorList>
            <person name="Coleine C."/>
            <person name="Stajich J.E."/>
            <person name="Selbmann L."/>
        </authorList>
    </citation>
    <scope>NUCLEOTIDE SEQUENCE</scope>
    <source>
        <strain evidence="2">CCFEE 5401</strain>
    </source>
</reference>